<dbReference type="Proteomes" id="UP000322000">
    <property type="component" value="Chromosome 18"/>
</dbReference>
<reference evidence="3" key="1">
    <citation type="submission" date="2025-08" db="UniProtKB">
        <authorList>
            <consortium name="RefSeq"/>
        </authorList>
    </citation>
    <scope>IDENTIFICATION</scope>
</reference>
<keyword evidence="2" id="KW-1185">Reference proteome</keyword>
<accession>A0A7E5WIN0</accession>
<dbReference type="AlphaFoldDB" id="A0A7E5WIN0"/>
<dbReference type="InterPro" id="IPR009003">
    <property type="entry name" value="Peptidase_S1_PA"/>
</dbReference>
<evidence type="ECO:0000313" key="3">
    <source>
        <dbReference type="RefSeq" id="XP_026740554.1"/>
    </source>
</evidence>
<dbReference type="PROSITE" id="PS51257">
    <property type="entry name" value="PROKAR_LIPOPROTEIN"/>
    <property type="match status" value="1"/>
</dbReference>
<protein>
    <submittedName>
        <fullName evidence="3">Uncharacterized protein LOC113502974</fullName>
    </submittedName>
</protein>
<dbReference type="GeneID" id="113502974"/>
<organism evidence="2 3">
    <name type="scientific">Trichoplusia ni</name>
    <name type="common">Cabbage looper</name>
    <dbReference type="NCBI Taxonomy" id="7111"/>
    <lineage>
        <taxon>Eukaryota</taxon>
        <taxon>Metazoa</taxon>
        <taxon>Ecdysozoa</taxon>
        <taxon>Arthropoda</taxon>
        <taxon>Hexapoda</taxon>
        <taxon>Insecta</taxon>
        <taxon>Pterygota</taxon>
        <taxon>Neoptera</taxon>
        <taxon>Endopterygota</taxon>
        <taxon>Lepidoptera</taxon>
        <taxon>Glossata</taxon>
        <taxon>Ditrysia</taxon>
        <taxon>Noctuoidea</taxon>
        <taxon>Noctuidae</taxon>
        <taxon>Plusiinae</taxon>
        <taxon>Trichoplusia</taxon>
    </lineage>
</organism>
<dbReference type="InParanoid" id="A0A7E5WIN0"/>
<proteinExistence type="predicted"/>
<sequence>MRKLFWLIFLSCLNTGAVLTMSCGIDKSRVKHVYEGLARIETYPWLGFLYYPYTFKKRFTTAVVLVTKQIALASAAEIDAMPKTDFRSRARVVLGYNCSAPGIGIRDYSYHPDFAKDTFSTLAMIQLETDHVRVELRPICRPPSHFNNQQFFAMVLSDSKYAFNRKSHT</sequence>
<name>A0A7E5WIN0_TRINI</name>
<evidence type="ECO:0000256" key="1">
    <source>
        <dbReference type="SAM" id="SignalP"/>
    </source>
</evidence>
<dbReference type="SUPFAM" id="SSF50494">
    <property type="entry name" value="Trypsin-like serine proteases"/>
    <property type="match status" value="1"/>
</dbReference>
<keyword evidence="1" id="KW-0732">Signal</keyword>
<gene>
    <name evidence="3" type="primary">LOC113502974</name>
</gene>
<dbReference type="RefSeq" id="XP_026740554.1">
    <property type="nucleotide sequence ID" value="XM_026884753.1"/>
</dbReference>
<dbReference type="KEGG" id="tnl:113502974"/>
<feature type="chain" id="PRO_5029005546" evidence="1">
    <location>
        <begin position="21"/>
        <end position="169"/>
    </location>
</feature>
<dbReference type="OrthoDB" id="7491732at2759"/>
<feature type="signal peptide" evidence="1">
    <location>
        <begin position="1"/>
        <end position="20"/>
    </location>
</feature>
<evidence type="ECO:0000313" key="2">
    <source>
        <dbReference type="Proteomes" id="UP000322000"/>
    </source>
</evidence>